<evidence type="ECO:0000259" key="11">
    <source>
        <dbReference type="PROSITE" id="PS50893"/>
    </source>
</evidence>
<feature type="domain" description="ABC transporter" evidence="11">
    <location>
        <begin position="6"/>
        <end position="237"/>
    </location>
</feature>
<dbReference type="Pfam" id="PF00005">
    <property type="entry name" value="ABC_tran"/>
    <property type="match status" value="2"/>
</dbReference>
<feature type="domain" description="ABC transporter" evidence="11">
    <location>
        <begin position="255"/>
        <end position="503"/>
    </location>
</feature>
<dbReference type="Proteomes" id="UP000433309">
    <property type="component" value="Unassembled WGS sequence"/>
</dbReference>
<name>A0A6I2KZ48_9BURK</name>
<keyword evidence="3" id="KW-1003">Cell membrane</keyword>
<dbReference type="PANTHER" id="PTHR43790">
    <property type="entry name" value="CARBOHYDRATE TRANSPORT ATP-BINDING PROTEIN MG119-RELATED"/>
    <property type="match status" value="1"/>
</dbReference>
<evidence type="ECO:0000256" key="7">
    <source>
        <dbReference type="ARBA" id="ARBA00022741"/>
    </source>
</evidence>
<dbReference type="AlphaFoldDB" id="A0A6I2KZ48"/>
<dbReference type="SUPFAM" id="SSF52540">
    <property type="entry name" value="P-loop containing nucleoside triphosphate hydrolases"/>
    <property type="match status" value="2"/>
</dbReference>
<keyword evidence="13" id="KW-1185">Reference proteome</keyword>
<evidence type="ECO:0000256" key="5">
    <source>
        <dbReference type="ARBA" id="ARBA00022597"/>
    </source>
</evidence>
<evidence type="ECO:0000256" key="10">
    <source>
        <dbReference type="ARBA" id="ARBA00023136"/>
    </source>
</evidence>
<dbReference type="CDD" id="cd03215">
    <property type="entry name" value="ABC_Carb_Monos_II"/>
    <property type="match status" value="1"/>
</dbReference>
<gene>
    <name evidence="12" type="ORF">GJ699_14030</name>
</gene>
<keyword evidence="2" id="KW-0813">Transport</keyword>
<dbReference type="Gene3D" id="3.40.50.300">
    <property type="entry name" value="P-loop containing nucleotide triphosphate hydrolases"/>
    <property type="match status" value="2"/>
</dbReference>
<keyword evidence="10" id="KW-0472">Membrane</keyword>
<dbReference type="InterPro" id="IPR003439">
    <property type="entry name" value="ABC_transporter-like_ATP-bd"/>
</dbReference>
<dbReference type="InterPro" id="IPR003593">
    <property type="entry name" value="AAA+_ATPase"/>
</dbReference>
<evidence type="ECO:0000256" key="9">
    <source>
        <dbReference type="ARBA" id="ARBA00022967"/>
    </source>
</evidence>
<dbReference type="EMBL" id="WKJK01000006">
    <property type="protein sequence ID" value="MRW91111.1"/>
    <property type="molecule type" value="Genomic_DNA"/>
</dbReference>
<keyword evidence="4" id="KW-0997">Cell inner membrane</keyword>
<evidence type="ECO:0000256" key="3">
    <source>
        <dbReference type="ARBA" id="ARBA00022475"/>
    </source>
</evidence>
<keyword evidence="5" id="KW-0762">Sugar transport</keyword>
<dbReference type="PROSITE" id="PS00211">
    <property type="entry name" value="ABC_TRANSPORTER_1"/>
    <property type="match status" value="2"/>
</dbReference>
<dbReference type="GO" id="GO:0005524">
    <property type="term" value="F:ATP binding"/>
    <property type="evidence" value="ECO:0007669"/>
    <property type="project" value="UniProtKB-KW"/>
</dbReference>
<dbReference type="FunFam" id="3.40.50.300:FF:000127">
    <property type="entry name" value="Ribose import ATP-binding protein RbsA"/>
    <property type="match status" value="1"/>
</dbReference>
<reference evidence="12 13" key="1">
    <citation type="submission" date="2019-11" db="EMBL/GenBank/DDBJ databases">
        <title>Novel species isolated from a subtropical stream in China.</title>
        <authorList>
            <person name="Lu H."/>
        </authorList>
    </citation>
    <scope>NUCLEOTIDE SEQUENCE [LARGE SCALE GENOMIC DNA]</scope>
    <source>
        <strain evidence="12 13">FT80W</strain>
    </source>
</reference>
<dbReference type="InterPro" id="IPR027417">
    <property type="entry name" value="P-loop_NTPase"/>
</dbReference>
<dbReference type="RefSeq" id="WP_154377179.1">
    <property type="nucleotide sequence ID" value="NZ_WKJK01000006.1"/>
</dbReference>
<keyword evidence="7" id="KW-0547">Nucleotide-binding</keyword>
<dbReference type="CDD" id="cd03216">
    <property type="entry name" value="ABC_Carb_Monos_I"/>
    <property type="match status" value="1"/>
</dbReference>
<dbReference type="InterPro" id="IPR050107">
    <property type="entry name" value="ABC_carbohydrate_import_ATPase"/>
</dbReference>
<accession>A0A6I2KZ48</accession>
<proteinExistence type="predicted"/>
<dbReference type="InterPro" id="IPR017871">
    <property type="entry name" value="ABC_transporter-like_CS"/>
</dbReference>
<sequence>MTEPRLQMLGISKIYPSVVANADVNLTVMPGEIHAVLGENGAGKSTLMKIIYGVVKPDDGQIMWEGRQVHIHSPHDARKLGIGMVFQHFALFETLTVAENIALALDQKLSPAALAPRIKAVSEQYGLPLDPQRLVHSMSVGERQRVEIVRCLLQSPKLLIMDEPTSVLTPDAVLKLFESLRRLAAEGVSILYISHKLDEIQALCDKATVLRGGRVSGTALPKQESAKSLAELMIGRELPVCVHKPREPGEVRLLLDKLNVQSDDPFGTKLKDVCLSLRSGEIVGIAGISGNGQQELLKAISGERQLHRSEGVIQLGERDVGTLDAAQRRQLGLGFVPEERLGRGAVPDLSLADNALLTGYVPAAQTGMVRKGLIQRGAVRAFAQKVIERFKVKCGGEGSAAASLSGGNLQKFIVGREIMLAPKVMVFAQPTWGVDIGAAMLIRQAIIDMRDQGVAVLVLSEELDELFMMSDRIAVLADGRLSRAVPAAATSINQIGVWMSGDFDYTQPHGAPEYVQA</sequence>
<evidence type="ECO:0000256" key="2">
    <source>
        <dbReference type="ARBA" id="ARBA00022448"/>
    </source>
</evidence>
<evidence type="ECO:0000256" key="6">
    <source>
        <dbReference type="ARBA" id="ARBA00022737"/>
    </source>
</evidence>
<protein>
    <submittedName>
        <fullName evidence="12">ATP-binding cassette domain-containing protein</fullName>
    </submittedName>
</protein>
<evidence type="ECO:0000313" key="12">
    <source>
        <dbReference type="EMBL" id="MRW91111.1"/>
    </source>
</evidence>
<dbReference type="PANTHER" id="PTHR43790:SF4">
    <property type="entry name" value="GUANOSINE IMPORT ATP-BINDING PROTEIN NUPO"/>
    <property type="match status" value="1"/>
</dbReference>
<evidence type="ECO:0000313" key="13">
    <source>
        <dbReference type="Proteomes" id="UP000433309"/>
    </source>
</evidence>
<evidence type="ECO:0000256" key="1">
    <source>
        <dbReference type="ARBA" id="ARBA00004202"/>
    </source>
</evidence>
<keyword evidence="9" id="KW-1278">Translocase</keyword>
<dbReference type="GO" id="GO:0016887">
    <property type="term" value="F:ATP hydrolysis activity"/>
    <property type="evidence" value="ECO:0007669"/>
    <property type="project" value="InterPro"/>
</dbReference>
<dbReference type="PROSITE" id="PS50893">
    <property type="entry name" value="ABC_TRANSPORTER_2"/>
    <property type="match status" value="2"/>
</dbReference>
<keyword evidence="6" id="KW-0677">Repeat</keyword>
<dbReference type="GO" id="GO:0005886">
    <property type="term" value="C:plasma membrane"/>
    <property type="evidence" value="ECO:0007669"/>
    <property type="project" value="UniProtKB-SubCell"/>
</dbReference>
<dbReference type="SMART" id="SM00382">
    <property type="entry name" value="AAA"/>
    <property type="match status" value="1"/>
</dbReference>
<keyword evidence="8 12" id="KW-0067">ATP-binding</keyword>
<comment type="caution">
    <text evidence="12">The sequence shown here is derived from an EMBL/GenBank/DDBJ whole genome shotgun (WGS) entry which is preliminary data.</text>
</comment>
<evidence type="ECO:0000256" key="8">
    <source>
        <dbReference type="ARBA" id="ARBA00022840"/>
    </source>
</evidence>
<evidence type="ECO:0000256" key="4">
    <source>
        <dbReference type="ARBA" id="ARBA00022519"/>
    </source>
</evidence>
<comment type="subcellular location">
    <subcellularLocation>
        <location evidence="1">Cell membrane</location>
        <topology evidence="1">Peripheral membrane protein</topology>
    </subcellularLocation>
</comment>
<organism evidence="12 13">
    <name type="scientific">Duganella guangzhouensis</name>
    <dbReference type="NCBI Taxonomy" id="2666084"/>
    <lineage>
        <taxon>Bacteria</taxon>
        <taxon>Pseudomonadati</taxon>
        <taxon>Pseudomonadota</taxon>
        <taxon>Betaproteobacteria</taxon>
        <taxon>Burkholderiales</taxon>
        <taxon>Oxalobacteraceae</taxon>
        <taxon>Telluria group</taxon>
        <taxon>Duganella</taxon>
    </lineage>
</organism>